<name>Q6BKK9_DEBHA</name>
<dbReference type="Proteomes" id="UP000000599">
    <property type="component" value="Chromosome F"/>
</dbReference>
<keyword evidence="3 10" id="KW-0699">rRNA-binding</keyword>
<keyword evidence="4 10" id="KW-0694">RNA-binding</keyword>
<feature type="domain" description="RNA-binding S4" evidence="11">
    <location>
        <begin position="103"/>
        <end position="163"/>
    </location>
</feature>
<dbReference type="FunCoup" id="Q6BKK9">
    <property type="interactions" value="148"/>
</dbReference>
<dbReference type="GO" id="GO:0003735">
    <property type="term" value="F:structural constituent of ribosome"/>
    <property type="evidence" value="ECO:0007669"/>
    <property type="project" value="EnsemblFungi"/>
</dbReference>
<comment type="subcellular location">
    <subcellularLocation>
        <location evidence="1">Mitochondrion</location>
    </subcellularLocation>
</comment>
<evidence type="ECO:0000313" key="13">
    <source>
        <dbReference type="Proteomes" id="UP000000599"/>
    </source>
</evidence>
<evidence type="ECO:0000256" key="8">
    <source>
        <dbReference type="ARBA" id="ARBA00037226"/>
    </source>
</evidence>
<dbReference type="RefSeq" id="XP_461262.1">
    <property type="nucleotide sequence ID" value="XM_461262.1"/>
</dbReference>
<accession>Q6BKK9</accession>
<sequence>MPRRTQQMNSMSRGRVRASMNKFNLFNLYKKPTISYHGKTIYQQKWTAKAETRAYHGEHLTESRWKQIFKPNLESVAQLDASLKGVEVAPTPMPLQTYAALEKRLEFALFRAMFASSVRQARQFILGGHVKVNGVVVKHPSFPLQSGDVFNVKPEKVLLAMGRVKPGLEQAIKVDNNQISVWNKYVKTAHANPREVWELKQNKPKSLNQGDQSSASNKEMIRKFNQVIDKEMIKQQKNTTRESMLSKILSLASKHGEDTPVTADIFNELGKGNAFKCNEIYQKLAESKHILLKQFSIEDAKRFISTKSTEFATKEEAKLATVVKQTLSELVKTQQEYIRVSSQGKKLSESTKTIPYSSDFSKNLKIHKKLDKDAIVEDESKATVNLPWQKGLFGRQDPSKPFFTPWTPRPFIGCFAILPSHIEISFNTCHAVYLRDPVARPGHSEVISPFPDHAHERAYMFYARKGL</sequence>
<evidence type="ECO:0000256" key="9">
    <source>
        <dbReference type="ARBA" id="ARBA00071419"/>
    </source>
</evidence>
<evidence type="ECO:0000256" key="5">
    <source>
        <dbReference type="ARBA" id="ARBA00022980"/>
    </source>
</evidence>
<keyword evidence="5" id="KW-0689">Ribosomal protein</keyword>
<comment type="similarity">
    <text evidence="2">Belongs to the universal ribosomal protein uS4 family.</text>
</comment>
<dbReference type="GO" id="GO:0005763">
    <property type="term" value="C:mitochondrial small ribosomal subunit"/>
    <property type="evidence" value="ECO:0007669"/>
    <property type="project" value="EnsemblFungi"/>
</dbReference>
<evidence type="ECO:0000313" key="12">
    <source>
        <dbReference type="EMBL" id="CAG89651.1"/>
    </source>
</evidence>
<dbReference type="VEuPathDB" id="FungiDB:DEHA2F20988g"/>
<dbReference type="FunFam" id="3.10.290.10:FF:000025">
    <property type="entry name" value="30S ribosomal subunit S4"/>
    <property type="match status" value="1"/>
</dbReference>
<dbReference type="PANTHER" id="PTHR11831">
    <property type="entry name" value="30S 40S RIBOSOMAL PROTEIN"/>
    <property type="match status" value="1"/>
</dbReference>
<dbReference type="PANTHER" id="PTHR11831:SF4">
    <property type="entry name" value="SMALL RIBOSOMAL SUBUNIT PROTEIN US4M"/>
    <property type="match status" value="1"/>
</dbReference>
<dbReference type="KEGG" id="dha:DEHA2F20988g"/>
<dbReference type="EMBL" id="CR382138">
    <property type="protein sequence ID" value="CAG89651.1"/>
    <property type="molecule type" value="Genomic_DNA"/>
</dbReference>
<dbReference type="Pfam" id="PF01479">
    <property type="entry name" value="S4"/>
    <property type="match status" value="1"/>
</dbReference>
<keyword evidence="7" id="KW-0687">Ribonucleoprotein</keyword>
<protein>
    <recommendedName>
        <fullName evidence="9">Small ribosomal subunit protein uS4m</fullName>
    </recommendedName>
</protein>
<dbReference type="PROSITE" id="PS50889">
    <property type="entry name" value="S4"/>
    <property type="match status" value="1"/>
</dbReference>
<dbReference type="PROSITE" id="PS00632">
    <property type="entry name" value="RIBOSOMAL_S4"/>
    <property type="match status" value="1"/>
</dbReference>
<dbReference type="OMA" id="GDMFQVE"/>
<dbReference type="InterPro" id="IPR036986">
    <property type="entry name" value="S4_RNA-bd_sf"/>
</dbReference>
<evidence type="ECO:0000256" key="10">
    <source>
        <dbReference type="PROSITE-ProRule" id="PRU00182"/>
    </source>
</evidence>
<dbReference type="SMART" id="SM00363">
    <property type="entry name" value="S4"/>
    <property type="match status" value="1"/>
</dbReference>
<gene>
    <name evidence="12" type="ordered locus">DEHA2F20988g</name>
</gene>
<dbReference type="InParanoid" id="Q6BKK9"/>
<evidence type="ECO:0000256" key="3">
    <source>
        <dbReference type="ARBA" id="ARBA00022730"/>
    </source>
</evidence>
<dbReference type="OrthoDB" id="3356781at2759"/>
<dbReference type="InterPro" id="IPR018079">
    <property type="entry name" value="Ribosomal_uS4_CS"/>
</dbReference>
<evidence type="ECO:0000256" key="6">
    <source>
        <dbReference type="ARBA" id="ARBA00023128"/>
    </source>
</evidence>
<dbReference type="GeneID" id="2903077"/>
<comment type="function">
    <text evidence="8">Component of the mitochondrial ribosome (mitoribosome), a dedicated translation machinery responsible for the synthesis of mitochondrial genome-encoded proteins, including at least some of the essential transmembrane subunits of the mitochondrial respiratory chain. The mitoribosomes are attached to the mitochondrial inner membrane and translation products are cotranslationally integrated into the membrane.</text>
</comment>
<evidence type="ECO:0000256" key="1">
    <source>
        <dbReference type="ARBA" id="ARBA00004173"/>
    </source>
</evidence>
<organism evidence="12 13">
    <name type="scientific">Debaryomyces hansenii (strain ATCC 36239 / CBS 767 / BCRC 21394 / JCM 1990 / NBRC 0083 / IGC 2968)</name>
    <name type="common">Yeast</name>
    <name type="synonym">Torulaspora hansenii</name>
    <dbReference type="NCBI Taxonomy" id="284592"/>
    <lineage>
        <taxon>Eukaryota</taxon>
        <taxon>Fungi</taxon>
        <taxon>Dikarya</taxon>
        <taxon>Ascomycota</taxon>
        <taxon>Saccharomycotina</taxon>
        <taxon>Pichiomycetes</taxon>
        <taxon>Debaryomycetaceae</taxon>
        <taxon>Debaryomyces</taxon>
    </lineage>
</organism>
<keyword evidence="6" id="KW-0496">Mitochondrion</keyword>
<dbReference type="InterPro" id="IPR002942">
    <property type="entry name" value="S4_RNA-bd"/>
</dbReference>
<dbReference type="Gene3D" id="3.10.290.10">
    <property type="entry name" value="RNA-binding S4 domain"/>
    <property type="match status" value="1"/>
</dbReference>
<dbReference type="AlphaFoldDB" id="Q6BKK9"/>
<keyword evidence="13" id="KW-1185">Reference proteome</keyword>
<evidence type="ECO:0000256" key="2">
    <source>
        <dbReference type="ARBA" id="ARBA00007465"/>
    </source>
</evidence>
<evidence type="ECO:0000256" key="4">
    <source>
        <dbReference type="ARBA" id="ARBA00022884"/>
    </source>
</evidence>
<dbReference type="SUPFAM" id="SSF55174">
    <property type="entry name" value="Alpha-L RNA-binding motif"/>
    <property type="match status" value="1"/>
</dbReference>
<dbReference type="eggNOG" id="ENOG502QTS9">
    <property type="taxonomic scope" value="Eukaryota"/>
</dbReference>
<dbReference type="CDD" id="cd00165">
    <property type="entry name" value="S4"/>
    <property type="match status" value="1"/>
</dbReference>
<dbReference type="STRING" id="284592.Q6BKK9"/>
<evidence type="ECO:0000256" key="7">
    <source>
        <dbReference type="ARBA" id="ARBA00023274"/>
    </source>
</evidence>
<dbReference type="GO" id="GO:0042274">
    <property type="term" value="P:ribosomal small subunit biogenesis"/>
    <property type="evidence" value="ECO:0007669"/>
    <property type="project" value="TreeGrafter"/>
</dbReference>
<evidence type="ECO:0000259" key="11">
    <source>
        <dbReference type="SMART" id="SM00363"/>
    </source>
</evidence>
<dbReference type="GO" id="GO:0019843">
    <property type="term" value="F:rRNA binding"/>
    <property type="evidence" value="ECO:0007669"/>
    <property type="project" value="UniProtKB-KW"/>
</dbReference>
<dbReference type="InterPro" id="IPR022801">
    <property type="entry name" value="Ribosomal_uS4"/>
</dbReference>
<proteinExistence type="inferred from homology"/>
<reference evidence="12 13" key="1">
    <citation type="journal article" date="2004" name="Nature">
        <title>Genome evolution in yeasts.</title>
        <authorList>
            <consortium name="Genolevures"/>
            <person name="Dujon B."/>
            <person name="Sherman D."/>
            <person name="Fischer G."/>
            <person name="Durrens P."/>
            <person name="Casaregola S."/>
            <person name="Lafontaine I."/>
            <person name="de Montigny J."/>
            <person name="Marck C."/>
            <person name="Neuveglise C."/>
            <person name="Talla E."/>
            <person name="Goffard N."/>
            <person name="Frangeul L."/>
            <person name="Aigle M."/>
            <person name="Anthouard V."/>
            <person name="Babour A."/>
            <person name="Barbe V."/>
            <person name="Barnay S."/>
            <person name="Blanchin S."/>
            <person name="Beckerich J.M."/>
            <person name="Beyne E."/>
            <person name="Bleykasten C."/>
            <person name="Boisrame A."/>
            <person name="Boyer J."/>
            <person name="Cattolico L."/>
            <person name="Confanioleri F."/>
            <person name="de Daruvar A."/>
            <person name="Despons L."/>
            <person name="Fabre E."/>
            <person name="Fairhead C."/>
            <person name="Ferry-Dumazet H."/>
            <person name="Groppi A."/>
            <person name="Hantraye F."/>
            <person name="Hennequin C."/>
            <person name="Jauniaux N."/>
            <person name="Joyet P."/>
            <person name="Kachouri R."/>
            <person name="Kerrest A."/>
            <person name="Koszul R."/>
            <person name="Lemaire M."/>
            <person name="Lesur I."/>
            <person name="Ma L."/>
            <person name="Muller H."/>
            <person name="Nicaud J.M."/>
            <person name="Nikolski M."/>
            <person name="Oztas S."/>
            <person name="Ozier-Kalogeropoulos O."/>
            <person name="Pellenz S."/>
            <person name="Potier S."/>
            <person name="Richard G.F."/>
            <person name="Straub M.L."/>
            <person name="Suleau A."/>
            <person name="Swennene D."/>
            <person name="Tekaia F."/>
            <person name="Wesolowski-Louvel M."/>
            <person name="Westhof E."/>
            <person name="Wirth B."/>
            <person name="Zeniou-Meyer M."/>
            <person name="Zivanovic I."/>
            <person name="Bolotin-Fukuhara M."/>
            <person name="Thierry A."/>
            <person name="Bouchier C."/>
            <person name="Caudron B."/>
            <person name="Scarpelli C."/>
            <person name="Gaillardin C."/>
            <person name="Weissenbach J."/>
            <person name="Wincker P."/>
            <person name="Souciet J.L."/>
        </authorList>
    </citation>
    <scope>NUCLEOTIDE SEQUENCE [LARGE SCALE GENOMIC DNA]</scope>
    <source>
        <strain evidence="13">ATCC 36239 / CBS 767 / BCRC 21394 / JCM 1990 / NBRC 0083 / IGC 2968</strain>
    </source>
</reference>
<dbReference type="HOGENOM" id="CLU_026386_0_0_1"/>